<keyword evidence="4" id="KW-0249">Electron transport</keyword>
<feature type="domain" description="Flavodoxin-like" evidence="5">
    <location>
        <begin position="4"/>
        <end position="143"/>
    </location>
</feature>
<dbReference type="GO" id="GO:0016491">
    <property type="term" value="F:oxidoreductase activity"/>
    <property type="evidence" value="ECO:0007669"/>
    <property type="project" value="TreeGrafter"/>
</dbReference>
<keyword evidence="3" id="KW-0288">FMN</keyword>
<evidence type="ECO:0000256" key="1">
    <source>
        <dbReference type="ARBA" id="ARBA00001917"/>
    </source>
</evidence>
<dbReference type="OrthoDB" id="359268at2"/>
<evidence type="ECO:0000256" key="2">
    <source>
        <dbReference type="ARBA" id="ARBA00022630"/>
    </source>
</evidence>
<dbReference type="SUPFAM" id="SSF52218">
    <property type="entry name" value="Flavoproteins"/>
    <property type="match status" value="1"/>
</dbReference>
<evidence type="ECO:0000313" key="6">
    <source>
        <dbReference type="EMBL" id="PPL18442.1"/>
    </source>
</evidence>
<dbReference type="EMBL" id="MPZM01000001">
    <property type="protein sequence ID" value="PPL18442.1"/>
    <property type="molecule type" value="Genomic_DNA"/>
</dbReference>
<accession>A0A2P5TRI4</accession>
<dbReference type="GO" id="GO:0005829">
    <property type="term" value="C:cytosol"/>
    <property type="evidence" value="ECO:0007669"/>
    <property type="project" value="TreeGrafter"/>
</dbReference>
<comment type="caution">
    <text evidence="6">The sequence shown here is derived from an EMBL/GenBank/DDBJ whole genome shotgun (WGS) entry which is preliminary data.</text>
</comment>
<keyword evidence="4" id="KW-0813">Transport</keyword>
<sequence length="146" mass="15967">MAAVDIIIGSVYGSAVLVAETLEQTLTDAGHQVQLHEDAVLADLDTGHFWLFVTSTTGQGDLPPNLLPLFEEMRESCPPMPQLRYALVALGDSSYDNFCGAGRQLDELLQELQAQAVVERLQVDATETLEPEEPALAWLKGWMAKI</sequence>
<dbReference type="InterPro" id="IPR029039">
    <property type="entry name" value="Flavoprotein-like_sf"/>
</dbReference>
<comment type="cofactor">
    <cofactor evidence="1">
        <name>FMN</name>
        <dbReference type="ChEBI" id="CHEBI:58210"/>
    </cofactor>
</comment>
<dbReference type="AlphaFoldDB" id="A0A2P5TRI4"/>
<protein>
    <submittedName>
        <fullName evidence="6">Flavodoxin</fullName>
    </submittedName>
</protein>
<dbReference type="InterPro" id="IPR008254">
    <property type="entry name" value="Flavodoxin/NO_synth"/>
</dbReference>
<dbReference type="Proteomes" id="UP000242231">
    <property type="component" value="Unassembled WGS sequence"/>
</dbReference>
<keyword evidence="2" id="KW-0285">Flavoprotein</keyword>
<name>A0A2P5TRI4_9GAMM</name>
<dbReference type="Gene3D" id="3.40.50.360">
    <property type="match status" value="1"/>
</dbReference>
<dbReference type="InterPro" id="IPR001094">
    <property type="entry name" value="Flavdoxin-like"/>
</dbReference>
<keyword evidence="7" id="KW-1185">Reference proteome</keyword>
<dbReference type="Pfam" id="PF00258">
    <property type="entry name" value="Flavodoxin_1"/>
    <property type="match status" value="1"/>
</dbReference>
<gene>
    <name evidence="6" type="ORF">UN63_00410</name>
</gene>
<dbReference type="PRINTS" id="PR00369">
    <property type="entry name" value="FLAVODOXIN"/>
</dbReference>
<dbReference type="PROSITE" id="PS50902">
    <property type="entry name" value="FLAVODOXIN_LIKE"/>
    <property type="match status" value="1"/>
</dbReference>
<dbReference type="GO" id="GO:0010181">
    <property type="term" value="F:FMN binding"/>
    <property type="evidence" value="ECO:0007669"/>
    <property type="project" value="InterPro"/>
</dbReference>
<dbReference type="PANTHER" id="PTHR19384:SF128">
    <property type="entry name" value="NADPH OXIDOREDUCTASE A"/>
    <property type="match status" value="1"/>
</dbReference>
<dbReference type="NCBIfam" id="NF005989">
    <property type="entry name" value="PRK08105.1"/>
    <property type="match status" value="1"/>
</dbReference>
<dbReference type="GO" id="GO:0050660">
    <property type="term" value="F:flavin adenine dinucleotide binding"/>
    <property type="evidence" value="ECO:0007669"/>
    <property type="project" value="TreeGrafter"/>
</dbReference>
<dbReference type="PANTHER" id="PTHR19384">
    <property type="entry name" value="NITRIC OXIDE SYNTHASE-RELATED"/>
    <property type="match status" value="1"/>
</dbReference>
<proteinExistence type="predicted"/>
<evidence type="ECO:0000313" key="7">
    <source>
        <dbReference type="Proteomes" id="UP000242231"/>
    </source>
</evidence>
<evidence type="ECO:0000256" key="4">
    <source>
        <dbReference type="ARBA" id="ARBA00022982"/>
    </source>
</evidence>
<dbReference type="RefSeq" id="WP_104484820.1">
    <property type="nucleotide sequence ID" value="NZ_BMYB01000019.1"/>
</dbReference>
<evidence type="ECO:0000256" key="3">
    <source>
        <dbReference type="ARBA" id="ARBA00022643"/>
    </source>
</evidence>
<organism evidence="6 7">
    <name type="scientific">Oceanisphaera arctica</name>
    <dbReference type="NCBI Taxonomy" id="641510"/>
    <lineage>
        <taxon>Bacteria</taxon>
        <taxon>Pseudomonadati</taxon>
        <taxon>Pseudomonadota</taxon>
        <taxon>Gammaproteobacteria</taxon>
        <taxon>Aeromonadales</taxon>
        <taxon>Aeromonadaceae</taxon>
        <taxon>Oceanisphaera</taxon>
    </lineage>
</organism>
<evidence type="ECO:0000259" key="5">
    <source>
        <dbReference type="PROSITE" id="PS50902"/>
    </source>
</evidence>
<reference evidence="7" key="1">
    <citation type="submission" date="2016-11" db="EMBL/GenBank/DDBJ databases">
        <authorList>
            <person name="Sisinthy S."/>
            <person name="Ara S."/>
            <person name="Gundlapally S.R."/>
        </authorList>
    </citation>
    <scope>NUCLEOTIDE SEQUENCE [LARGE SCALE GENOMIC DNA]</scope>
    <source>
        <strain evidence="7">V1-41</strain>
    </source>
</reference>